<name>A0AAD6CVY0_9EURO</name>
<proteinExistence type="predicted"/>
<dbReference type="EMBL" id="JAQIZZ010000005">
    <property type="protein sequence ID" value="KAJ5540949.1"/>
    <property type="molecule type" value="Genomic_DNA"/>
</dbReference>
<organism evidence="1 2">
    <name type="scientific">Penicillium frequentans</name>
    <dbReference type="NCBI Taxonomy" id="3151616"/>
    <lineage>
        <taxon>Eukaryota</taxon>
        <taxon>Fungi</taxon>
        <taxon>Dikarya</taxon>
        <taxon>Ascomycota</taxon>
        <taxon>Pezizomycotina</taxon>
        <taxon>Eurotiomycetes</taxon>
        <taxon>Eurotiomycetidae</taxon>
        <taxon>Eurotiales</taxon>
        <taxon>Aspergillaceae</taxon>
        <taxon>Penicillium</taxon>
    </lineage>
</organism>
<gene>
    <name evidence="1" type="ORF">N7494_006025</name>
</gene>
<sequence length="254" mass="27619">MLIGNKPSGEETLGMERVLAAVLKELQHSHAYLIVPPQYFIVLLAKTELAHRIERDLPRSEAVTTRHRLVVKVVSSQQETAGREIGLLGVSYLDKTCDNVGLPTQQLWMVELIDVRLELVELAHEVADVAIHPSHLRLDLMVGEAQESDSWVCALSGGQCGSAMSIIESRTHTQGLFGGLEEEEVLNGSDLGIGPAPAPRYLVRCTLSSAGSLLEGITRVKWDGSITTENKRWLLNKTFGVNGVGEGGNNSSEC</sequence>
<evidence type="ECO:0000313" key="2">
    <source>
        <dbReference type="Proteomes" id="UP001220324"/>
    </source>
</evidence>
<protein>
    <submittedName>
        <fullName evidence="1">Uncharacterized protein</fullName>
    </submittedName>
</protein>
<evidence type="ECO:0000313" key="1">
    <source>
        <dbReference type="EMBL" id="KAJ5540949.1"/>
    </source>
</evidence>
<dbReference type="Proteomes" id="UP001220324">
    <property type="component" value="Unassembled WGS sequence"/>
</dbReference>
<dbReference type="AlphaFoldDB" id="A0AAD6CVY0"/>
<reference evidence="1 2" key="1">
    <citation type="journal article" date="2023" name="IMA Fungus">
        <title>Comparative genomic study of the Penicillium genus elucidates a diverse pangenome and 15 lateral gene transfer events.</title>
        <authorList>
            <person name="Petersen C."/>
            <person name="Sorensen T."/>
            <person name="Nielsen M.R."/>
            <person name="Sondergaard T.E."/>
            <person name="Sorensen J.L."/>
            <person name="Fitzpatrick D.A."/>
            <person name="Frisvad J.C."/>
            <person name="Nielsen K.L."/>
        </authorList>
    </citation>
    <scope>NUCLEOTIDE SEQUENCE [LARGE SCALE GENOMIC DNA]</scope>
    <source>
        <strain evidence="1 2">IBT 35679</strain>
    </source>
</reference>
<keyword evidence="2" id="KW-1185">Reference proteome</keyword>
<comment type="caution">
    <text evidence="1">The sequence shown here is derived from an EMBL/GenBank/DDBJ whole genome shotgun (WGS) entry which is preliminary data.</text>
</comment>
<accession>A0AAD6CVY0</accession>